<dbReference type="KEGG" id="dli:dnl_27820"/>
<proteinExistence type="predicted"/>
<gene>
    <name evidence="1" type="ORF">dnl_27820</name>
</gene>
<accession>A0A975B895</accession>
<evidence type="ECO:0000313" key="1">
    <source>
        <dbReference type="EMBL" id="QTA80477.1"/>
    </source>
</evidence>
<name>A0A975B895_9BACT</name>
<sequence length="190" mass="22358">MVKSLPDRYPSYKFNISQNSQAKPLPSDILNNQSELERWELSPGQPRLFSQYFNQMKDAWVDQIIIKDPWCGAGNNQVKQLGLFVNEMSQICKKIKKINIVCKEQHYNNASYLRQSVIKEMIEKELETIEADKKINIRSFRNAKQFHDRTVTFKIIVENGESEEYIYELTGGIDKLMDQNSETKIYYYRG</sequence>
<keyword evidence="2" id="KW-1185">Reference proteome</keyword>
<dbReference type="RefSeq" id="WP_207692122.1">
    <property type="nucleotide sequence ID" value="NZ_CP061799.1"/>
</dbReference>
<protein>
    <submittedName>
        <fullName evidence="1">Uncharacterized protein</fullName>
    </submittedName>
</protein>
<dbReference type="Proteomes" id="UP000663720">
    <property type="component" value="Chromosome"/>
</dbReference>
<dbReference type="EMBL" id="CP061799">
    <property type="protein sequence ID" value="QTA80477.1"/>
    <property type="molecule type" value="Genomic_DNA"/>
</dbReference>
<reference evidence="1" key="1">
    <citation type="journal article" date="2021" name="Microb. Physiol.">
        <title>Proteogenomic Insights into the Physiology of Marine, Sulfate-Reducing, Filamentous Desulfonema limicola and Desulfonema magnum.</title>
        <authorList>
            <person name="Schnaars V."/>
            <person name="Wohlbrand L."/>
            <person name="Scheve S."/>
            <person name="Hinrichs C."/>
            <person name="Reinhardt R."/>
            <person name="Rabus R."/>
        </authorList>
    </citation>
    <scope>NUCLEOTIDE SEQUENCE</scope>
    <source>
        <strain evidence="1">5ac10</strain>
    </source>
</reference>
<evidence type="ECO:0000313" key="2">
    <source>
        <dbReference type="Proteomes" id="UP000663720"/>
    </source>
</evidence>
<dbReference type="AlphaFoldDB" id="A0A975B895"/>
<organism evidence="1 2">
    <name type="scientific">Desulfonema limicola</name>
    <dbReference type="NCBI Taxonomy" id="45656"/>
    <lineage>
        <taxon>Bacteria</taxon>
        <taxon>Pseudomonadati</taxon>
        <taxon>Thermodesulfobacteriota</taxon>
        <taxon>Desulfobacteria</taxon>
        <taxon>Desulfobacterales</taxon>
        <taxon>Desulfococcaceae</taxon>
        <taxon>Desulfonema</taxon>
    </lineage>
</organism>